<evidence type="ECO:0000313" key="2">
    <source>
        <dbReference type="Proteomes" id="UP000030760"/>
    </source>
</evidence>
<evidence type="ECO:0008006" key="3">
    <source>
        <dbReference type="Google" id="ProtNLM"/>
    </source>
</evidence>
<dbReference type="Proteomes" id="UP000030760">
    <property type="component" value="Unassembled WGS sequence"/>
</dbReference>
<dbReference type="AlphaFoldDB" id="M3D4P3"/>
<sequence>MDGELNDTFCQTDNRALTIYSEKSLDSAERRTISRTVKDFYGPTDLAVQVSSSGVYKGDSETDIIYKSKRLYKTVVGVTWCDDAVTSRKCDQHHILINSDHSEMGKLNKWHVCHETGHAVGLTHGTEANPRKLLRDPALGCMSYDPTYRLGANNRDNINSTY</sequence>
<protein>
    <recommendedName>
        <fullName evidence="3">Peptidase M10 metallopeptidase domain-containing protein</fullName>
    </recommendedName>
</protein>
<reference evidence="2" key="1">
    <citation type="journal article" date="2013" name="Genome Announc.">
        <title>Draft Genome Sequence of Streptomyces bottropensis ATCC 25435, a Bottromycin-Producing Actinomycete.</title>
        <authorList>
            <person name="Zhang H."/>
            <person name="Zhou W."/>
            <person name="Zhuang Y."/>
            <person name="Liang X."/>
            <person name="Liu T."/>
        </authorList>
    </citation>
    <scope>NUCLEOTIDE SEQUENCE [LARGE SCALE GENOMIC DNA]</scope>
    <source>
        <strain evidence="2">ATCC 25435</strain>
    </source>
</reference>
<evidence type="ECO:0000313" key="1">
    <source>
        <dbReference type="EMBL" id="EMF51127.1"/>
    </source>
</evidence>
<organism evidence="1 2">
    <name type="scientific">Streptomyces bottropensis ATCC 25435</name>
    <dbReference type="NCBI Taxonomy" id="1054862"/>
    <lineage>
        <taxon>Bacteria</taxon>
        <taxon>Bacillati</taxon>
        <taxon>Actinomycetota</taxon>
        <taxon>Actinomycetes</taxon>
        <taxon>Kitasatosporales</taxon>
        <taxon>Streptomycetaceae</taxon>
        <taxon>Streptomyces</taxon>
    </lineage>
</organism>
<dbReference type="GO" id="GO:0008237">
    <property type="term" value="F:metallopeptidase activity"/>
    <property type="evidence" value="ECO:0007669"/>
    <property type="project" value="InterPro"/>
</dbReference>
<dbReference type="Gene3D" id="3.40.390.10">
    <property type="entry name" value="Collagenase (Catalytic Domain)"/>
    <property type="match status" value="1"/>
</dbReference>
<dbReference type="EMBL" id="KB405097">
    <property type="protein sequence ID" value="EMF51127.1"/>
    <property type="molecule type" value="Genomic_DNA"/>
</dbReference>
<gene>
    <name evidence="1" type="ORF">SBD_7844</name>
</gene>
<dbReference type="SUPFAM" id="SSF55486">
    <property type="entry name" value="Metalloproteases ('zincins'), catalytic domain"/>
    <property type="match status" value="1"/>
</dbReference>
<accession>M3D4P3</accession>
<name>M3D4P3_9ACTN</name>
<proteinExistence type="predicted"/>
<dbReference type="InterPro" id="IPR024079">
    <property type="entry name" value="MetalloPept_cat_dom_sf"/>
</dbReference>